<keyword evidence="8" id="KW-1185">Reference proteome</keyword>
<evidence type="ECO:0000256" key="4">
    <source>
        <dbReference type="ARBA" id="ARBA00022692"/>
    </source>
</evidence>
<comment type="subcellular location">
    <subcellularLocation>
        <location evidence="1">Membrane</location>
        <topology evidence="1">Multi-pass membrane protein</topology>
    </subcellularLocation>
</comment>
<accession>A0A1S3IXY4</accession>
<dbReference type="Proteomes" id="UP000085678">
    <property type="component" value="Unplaced"/>
</dbReference>
<comment type="similarity">
    <text evidence="2">Belongs to the TMEM19 family.</text>
</comment>
<evidence type="ECO:0000256" key="6">
    <source>
        <dbReference type="ARBA" id="ARBA00023136"/>
    </source>
</evidence>
<feature type="transmembrane region" description="Helical" evidence="7">
    <location>
        <begin position="54"/>
        <end position="70"/>
    </location>
</feature>
<feature type="transmembrane region" description="Helical" evidence="7">
    <location>
        <begin position="219"/>
        <end position="241"/>
    </location>
</feature>
<dbReference type="STRING" id="7574.A0A1S3IXY4"/>
<evidence type="ECO:0000313" key="9">
    <source>
        <dbReference type="RefSeq" id="XP_013402409.1"/>
    </source>
</evidence>
<dbReference type="Pfam" id="PF01940">
    <property type="entry name" value="DUF92"/>
    <property type="match status" value="1"/>
</dbReference>
<keyword evidence="5 7" id="KW-1133">Transmembrane helix</keyword>
<reference evidence="9" key="1">
    <citation type="submission" date="2025-08" db="UniProtKB">
        <authorList>
            <consortium name="RefSeq"/>
        </authorList>
    </citation>
    <scope>IDENTIFICATION</scope>
    <source>
        <tissue evidence="9">Gonads</tissue>
    </source>
</reference>
<feature type="transmembrane region" description="Helical" evidence="7">
    <location>
        <begin position="82"/>
        <end position="109"/>
    </location>
</feature>
<dbReference type="GeneID" id="106168032"/>
<proteinExistence type="inferred from homology"/>
<evidence type="ECO:0000256" key="2">
    <source>
        <dbReference type="ARBA" id="ARBA00009012"/>
    </source>
</evidence>
<keyword evidence="6 7" id="KW-0472">Membrane</keyword>
<dbReference type="KEGG" id="lak:106168032"/>
<dbReference type="PANTHER" id="PTHR13353:SF5">
    <property type="entry name" value="TRANSMEMBRANE PROTEIN 19"/>
    <property type="match status" value="1"/>
</dbReference>
<evidence type="ECO:0000256" key="7">
    <source>
        <dbReference type="SAM" id="Phobius"/>
    </source>
</evidence>
<evidence type="ECO:0000256" key="1">
    <source>
        <dbReference type="ARBA" id="ARBA00004141"/>
    </source>
</evidence>
<feature type="transmembrane region" description="Helical" evidence="7">
    <location>
        <begin position="261"/>
        <end position="283"/>
    </location>
</feature>
<feature type="transmembrane region" description="Helical" evidence="7">
    <location>
        <begin position="12"/>
        <end position="34"/>
    </location>
</feature>
<gene>
    <name evidence="9" type="primary">LOC106168032</name>
</gene>
<evidence type="ECO:0000256" key="3">
    <source>
        <dbReference type="ARBA" id="ARBA00014258"/>
    </source>
</evidence>
<organism evidence="8 9">
    <name type="scientific">Lingula anatina</name>
    <name type="common">Brachiopod</name>
    <name type="synonym">Lingula unguis</name>
    <dbReference type="NCBI Taxonomy" id="7574"/>
    <lineage>
        <taxon>Eukaryota</taxon>
        <taxon>Metazoa</taxon>
        <taxon>Spiralia</taxon>
        <taxon>Lophotrochozoa</taxon>
        <taxon>Brachiopoda</taxon>
        <taxon>Linguliformea</taxon>
        <taxon>Lingulata</taxon>
        <taxon>Lingulida</taxon>
        <taxon>Linguloidea</taxon>
        <taxon>Lingulidae</taxon>
        <taxon>Lingula</taxon>
    </lineage>
</organism>
<sequence length="341" mass="37016">MLHDLDLFLRDLQIMFMIILLCAIIPISLGFWVISVILNTYSGDGGFFEPISPWRWLFSILAPIFLSLWGRRRKSLDKSGALAGLIIGFILTFSSACFFSSLLAFFFFASKATKFRSDKKKKLEADFKEGGQRNWVQVLCNGGVATEMAVLYLCDVGCGEKLLNFSQNYNATWWSMAVLGAIAGCCGDTFASELGTVLGSGVPRLITTLEKVPKGTNGGVTIVGTLASAFGGFIVGVAYYVTLTLLEQSSHLTNSPPQWPVVVVATLAGVMGSLIDSLLGATLQYSGYCTKRRCIVEEPGPGVEDISGSAVLDNHGVNLLSSLFSSLFTPRIAFHIWRTLQ</sequence>
<dbReference type="FunCoup" id="A0A1S3IXY4">
    <property type="interactions" value="482"/>
</dbReference>
<dbReference type="OrthoDB" id="30881at2759"/>
<dbReference type="RefSeq" id="XP_013402409.1">
    <property type="nucleotide sequence ID" value="XM_013546955.1"/>
</dbReference>
<dbReference type="InParanoid" id="A0A1S3IXY4"/>
<protein>
    <recommendedName>
        <fullName evidence="3">Transmembrane protein 19</fullName>
    </recommendedName>
</protein>
<dbReference type="AlphaFoldDB" id="A0A1S3IXY4"/>
<evidence type="ECO:0000256" key="5">
    <source>
        <dbReference type="ARBA" id="ARBA00022989"/>
    </source>
</evidence>
<dbReference type="InterPro" id="IPR002794">
    <property type="entry name" value="DUF92_TMEM19"/>
</dbReference>
<dbReference type="GO" id="GO:0016020">
    <property type="term" value="C:membrane"/>
    <property type="evidence" value="ECO:0007669"/>
    <property type="project" value="UniProtKB-SubCell"/>
</dbReference>
<dbReference type="PANTHER" id="PTHR13353">
    <property type="entry name" value="TRANSMEMBRANE PROTEIN 19"/>
    <property type="match status" value="1"/>
</dbReference>
<name>A0A1S3IXY4_LINAN</name>
<keyword evidence="4 7" id="KW-0812">Transmembrane</keyword>
<evidence type="ECO:0000313" key="8">
    <source>
        <dbReference type="Proteomes" id="UP000085678"/>
    </source>
</evidence>